<dbReference type="Pfam" id="PF00557">
    <property type="entry name" value="Peptidase_M24"/>
    <property type="match status" value="1"/>
</dbReference>
<evidence type="ECO:0000259" key="1">
    <source>
        <dbReference type="Pfam" id="PF00557"/>
    </source>
</evidence>
<dbReference type="InterPro" id="IPR050659">
    <property type="entry name" value="Peptidase_M24B"/>
</dbReference>
<comment type="caution">
    <text evidence="2">The sequence shown here is derived from an EMBL/GenBank/DDBJ whole genome shotgun (WGS) entry which is preliminary data.</text>
</comment>
<keyword evidence="2" id="KW-0645">Protease</keyword>
<accession>A0A645IQZ3</accession>
<reference evidence="2" key="1">
    <citation type="submission" date="2019-08" db="EMBL/GenBank/DDBJ databases">
        <authorList>
            <person name="Kucharzyk K."/>
            <person name="Murdoch R.W."/>
            <person name="Higgins S."/>
            <person name="Loffler F."/>
        </authorList>
    </citation>
    <scope>NUCLEOTIDE SEQUENCE</scope>
</reference>
<keyword evidence="2" id="KW-0378">Hydrolase</keyword>
<dbReference type="EMBL" id="VSSQ01120319">
    <property type="protein sequence ID" value="MPN53312.1"/>
    <property type="molecule type" value="Genomic_DNA"/>
</dbReference>
<feature type="domain" description="Peptidase M24" evidence="1">
    <location>
        <begin position="2"/>
        <end position="72"/>
    </location>
</feature>
<proteinExistence type="predicted"/>
<sequence length="90" mass="10157">MTARRVIQKAGYGSYANHRCGHGIGVGLHEEPYLRFDNELVLQKGMVFSIEPGIYIPQVGGFRHSDTVILTEKGSMKITDYKNKLEDLIF</sequence>
<name>A0A645IQZ3_9ZZZZ</name>
<dbReference type="Gene3D" id="3.90.230.10">
    <property type="entry name" value="Creatinase/methionine aminopeptidase superfamily"/>
    <property type="match status" value="1"/>
</dbReference>
<dbReference type="GO" id="GO:0016805">
    <property type="term" value="F:dipeptidase activity"/>
    <property type="evidence" value="ECO:0007669"/>
    <property type="project" value="UniProtKB-KW"/>
</dbReference>
<dbReference type="PANTHER" id="PTHR46112">
    <property type="entry name" value="AMINOPEPTIDASE"/>
    <property type="match status" value="1"/>
</dbReference>
<keyword evidence="2" id="KW-0224">Dipeptidase</keyword>
<dbReference type="InterPro" id="IPR036005">
    <property type="entry name" value="Creatinase/aminopeptidase-like"/>
</dbReference>
<protein>
    <submittedName>
        <fullName evidence="2">Putative dipeptidase PepE</fullName>
        <ecNumber evidence="2">3.4.13.-</ecNumber>
    </submittedName>
</protein>
<dbReference type="PANTHER" id="PTHR46112:SF2">
    <property type="entry name" value="XAA-PRO AMINOPEPTIDASE P-RELATED"/>
    <property type="match status" value="1"/>
</dbReference>
<evidence type="ECO:0000313" key="2">
    <source>
        <dbReference type="EMBL" id="MPN53312.1"/>
    </source>
</evidence>
<dbReference type="AlphaFoldDB" id="A0A645IQZ3"/>
<gene>
    <name evidence="2" type="primary">pepE_14</name>
    <name evidence="2" type="ORF">SDC9_200976</name>
</gene>
<organism evidence="2">
    <name type="scientific">bioreactor metagenome</name>
    <dbReference type="NCBI Taxonomy" id="1076179"/>
    <lineage>
        <taxon>unclassified sequences</taxon>
        <taxon>metagenomes</taxon>
        <taxon>ecological metagenomes</taxon>
    </lineage>
</organism>
<dbReference type="SUPFAM" id="SSF55920">
    <property type="entry name" value="Creatinase/aminopeptidase"/>
    <property type="match status" value="1"/>
</dbReference>
<dbReference type="InterPro" id="IPR000994">
    <property type="entry name" value="Pept_M24"/>
</dbReference>
<dbReference type="EC" id="3.4.13.-" evidence="2"/>